<evidence type="ECO:0000256" key="1">
    <source>
        <dbReference type="SAM" id="SignalP"/>
    </source>
</evidence>
<accession>A0A5C5U6Z3</accession>
<keyword evidence="1" id="KW-0732">Signal</keyword>
<name>A0A5C5U6Z3_9GAMM</name>
<protein>
    <recommendedName>
        <fullName evidence="4">Serine protease</fullName>
    </recommendedName>
</protein>
<feature type="signal peptide" evidence="1">
    <location>
        <begin position="1"/>
        <end position="20"/>
    </location>
</feature>
<dbReference type="AlphaFoldDB" id="A0A5C5U6Z3"/>
<dbReference type="SUPFAM" id="SSF50494">
    <property type="entry name" value="Trypsin-like serine proteases"/>
    <property type="match status" value="1"/>
</dbReference>
<evidence type="ECO:0000313" key="2">
    <source>
        <dbReference type="EMBL" id="TWT21332.1"/>
    </source>
</evidence>
<dbReference type="PANTHER" id="PTHR36234">
    <property type="entry name" value="LYSYL ENDOPEPTIDASE"/>
    <property type="match status" value="1"/>
</dbReference>
<comment type="caution">
    <text evidence="2">The sequence shown here is derived from an EMBL/GenBank/DDBJ whole genome shotgun (WGS) entry which is preliminary data.</text>
</comment>
<dbReference type="Proteomes" id="UP000319980">
    <property type="component" value="Unassembled WGS sequence"/>
</dbReference>
<dbReference type="InterPro" id="IPR043504">
    <property type="entry name" value="Peptidase_S1_PA_chymotrypsin"/>
</dbReference>
<evidence type="ECO:0008006" key="4">
    <source>
        <dbReference type="Google" id="ProtNLM"/>
    </source>
</evidence>
<reference evidence="2 3" key="1">
    <citation type="journal article" date="2008" name="Int. J. Syst. Evol. Microbiol.">
        <title>Luteimonas marina sp. nov., isolated from seawater.</title>
        <authorList>
            <person name="Baik K.S."/>
            <person name="Park S.C."/>
            <person name="Kim M.S."/>
            <person name="Kim E.M."/>
            <person name="Park C."/>
            <person name="Chun J."/>
            <person name="Seong C.N."/>
        </authorList>
    </citation>
    <scope>NUCLEOTIDE SEQUENCE [LARGE SCALE GENOMIC DNA]</scope>
    <source>
        <strain evidence="2 3">FR1330</strain>
    </source>
</reference>
<dbReference type="RefSeq" id="WP_146386956.1">
    <property type="nucleotide sequence ID" value="NZ_VOHK01000003.1"/>
</dbReference>
<proteinExistence type="predicted"/>
<organism evidence="2 3">
    <name type="scientific">Luteimonas marina</name>
    <dbReference type="NCBI Taxonomy" id="488485"/>
    <lineage>
        <taxon>Bacteria</taxon>
        <taxon>Pseudomonadati</taxon>
        <taxon>Pseudomonadota</taxon>
        <taxon>Gammaproteobacteria</taxon>
        <taxon>Lysobacterales</taxon>
        <taxon>Lysobacteraceae</taxon>
        <taxon>Luteimonas</taxon>
    </lineage>
</organism>
<feature type="chain" id="PRO_5023064794" description="Serine protease" evidence="1">
    <location>
        <begin position="21"/>
        <end position="475"/>
    </location>
</feature>
<dbReference type="Gene3D" id="2.40.10.10">
    <property type="entry name" value="Trypsin-like serine proteases"/>
    <property type="match status" value="2"/>
</dbReference>
<evidence type="ECO:0000313" key="3">
    <source>
        <dbReference type="Proteomes" id="UP000319980"/>
    </source>
</evidence>
<gene>
    <name evidence="2" type="ORF">FQY83_08230</name>
</gene>
<dbReference type="EMBL" id="VOHK01000003">
    <property type="protein sequence ID" value="TWT21332.1"/>
    <property type="molecule type" value="Genomic_DNA"/>
</dbReference>
<sequence length="475" mass="50118">MPIVRTTMLACCLLAGTATAAAQAPRVAGEPSRSPAMKSAETWRGGDVPAAVIARMRYGEMSARRILKLQQDNEARIGKPLQIGIVRDAATEGPGGAVPALHWIAQADGSHLARLEFVSPLAYGIRAGLRIEGLPAAAELRFGGSLRPDAVVATLRGAQLRTLVDADGLFWTPGTDGEKQSMELWLPPGASPAGVTLQAPRLSHLMTNALEDFKILEKIGESGSCNIDVACRVGTLGPSFANAGTAVARMTFVKEGGTYLCTGTLLNDTDNSSQVPWFHTANHCIPSQVIASTLNTYWKYDATACSSGIVGNYVLLSGGADYLYSNEDTDGALLRLRDSAPAGVYFAGWDAGALPSSTAVTAIHHPAGDVKKVSFGQHLPARSDDVNHAAGWLEGTTEGGSSGSGLFTVDASGYYLRGGLYGGNATCSNSGSLSNTDNIDWYSRFDVDFPNFRQYLAPVFSEPRRRNGSHPLATP</sequence>
<dbReference type="PANTHER" id="PTHR36234:SF5">
    <property type="entry name" value="LYSYL ENDOPEPTIDASE"/>
    <property type="match status" value="1"/>
</dbReference>
<dbReference type="InterPro" id="IPR009003">
    <property type="entry name" value="Peptidase_S1_PA"/>
</dbReference>
<dbReference type="OrthoDB" id="5619888at2"/>
<keyword evidence="3" id="KW-1185">Reference proteome</keyword>